<keyword evidence="2" id="KW-1185">Reference proteome</keyword>
<protein>
    <recommendedName>
        <fullName evidence="3">Membrane or secreted protein</fullName>
    </recommendedName>
</protein>
<dbReference type="RefSeq" id="WP_222579279.1">
    <property type="nucleotide sequence ID" value="NZ_JAHVHU010000006.1"/>
</dbReference>
<comment type="caution">
    <text evidence="1">The sequence shown here is derived from an EMBL/GenBank/DDBJ whole genome shotgun (WGS) entry which is preliminary data.</text>
</comment>
<accession>A0A953HLB0</accession>
<dbReference type="Proteomes" id="UP000753961">
    <property type="component" value="Unassembled WGS sequence"/>
</dbReference>
<dbReference type="EMBL" id="JAHVHU010000006">
    <property type="protein sequence ID" value="MBY5957757.1"/>
    <property type="molecule type" value="Genomic_DNA"/>
</dbReference>
<evidence type="ECO:0008006" key="3">
    <source>
        <dbReference type="Google" id="ProtNLM"/>
    </source>
</evidence>
<evidence type="ECO:0000313" key="1">
    <source>
        <dbReference type="EMBL" id="MBY5957757.1"/>
    </source>
</evidence>
<gene>
    <name evidence="1" type="ORF">KUV50_06430</name>
</gene>
<dbReference type="AlphaFoldDB" id="A0A953HLB0"/>
<proteinExistence type="predicted"/>
<name>A0A953HLB0_9BACT</name>
<sequence length="70" mass="7678">MNEFITMLLIVFTVFGLSFALINIRHIIKGEEFRGTCASNNPMLEDNFGSCSMCGREAGEDCGDPKLSKG</sequence>
<evidence type="ECO:0000313" key="2">
    <source>
        <dbReference type="Proteomes" id="UP000753961"/>
    </source>
</evidence>
<reference evidence="1" key="1">
    <citation type="submission" date="2021-06" db="EMBL/GenBank/DDBJ databases">
        <title>44 bacteria genomes isolated from Dapeng, Shenzhen.</title>
        <authorList>
            <person name="Zheng W."/>
            <person name="Yu S."/>
            <person name="Huang Y."/>
        </authorList>
    </citation>
    <scope>NUCLEOTIDE SEQUENCE</scope>
    <source>
        <strain evidence="1">DP5N28-2</strain>
    </source>
</reference>
<organism evidence="1 2">
    <name type="scientific">Membranihabitans marinus</name>
    <dbReference type="NCBI Taxonomy" id="1227546"/>
    <lineage>
        <taxon>Bacteria</taxon>
        <taxon>Pseudomonadati</taxon>
        <taxon>Bacteroidota</taxon>
        <taxon>Saprospiria</taxon>
        <taxon>Saprospirales</taxon>
        <taxon>Saprospiraceae</taxon>
        <taxon>Membranihabitans</taxon>
    </lineage>
</organism>